<reference evidence="2" key="1">
    <citation type="journal article" date="2019" name="Int. J. Syst. Evol. Microbiol.">
        <title>The Global Catalogue of Microorganisms (GCM) 10K type strain sequencing project: providing services to taxonomists for standard genome sequencing and annotation.</title>
        <authorList>
            <consortium name="The Broad Institute Genomics Platform"/>
            <consortium name="The Broad Institute Genome Sequencing Center for Infectious Disease"/>
            <person name="Wu L."/>
            <person name="Ma J."/>
        </authorList>
    </citation>
    <scope>NUCLEOTIDE SEQUENCE [LARGE SCALE GENOMIC DNA]</scope>
    <source>
        <strain evidence="2">CGMCC-1.15741</strain>
    </source>
</reference>
<sequence length="79" mass="9026">MTPTARYGNWTGILWTAPFGLKDDNFRKEVAIYERDPSTGRDSVLKGAFEIVQAGRPKRHPADKTDTEYCINLYKGVYK</sequence>
<proteinExistence type="predicted"/>
<dbReference type="EMBL" id="JBHSSW010000066">
    <property type="protein sequence ID" value="MFC6199596.1"/>
    <property type="molecule type" value="Genomic_DNA"/>
</dbReference>
<evidence type="ECO:0000313" key="2">
    <source>
        <dbReference type="Proteomes" id="UP001596303"/>
    </source>
</evidence>
<dbReference type="Proteomes" id="UP001596303">
    <property type="component" value="Unassembled WGS sequence"/>
</dbReference>
<name>A0ABW1SEE2_9PROT</name>
<comment type="caution">
    <text evidence="1">The sequence shown here is derived from an EMBL/GenBank/DDBJ whole genome shotgun (WGS) entry which is preliminary data.</text>
</comment>
<protein>
    <submittedName>
        <fullName evidence="1">Uncharacterized protein</fullName>
    </submittedName>
</protein>
<accession>A0ABW1SEE2</accession>
<keyword evidence="2" id="KW-1185">Reference proteome</keyword>
<dbReference type="RefSeq" id="WP_377380764.1">
    <property type="nucleotide sequence ID" value="NZ_JBHSSW010000066.1"/>
</dbReference>
<organism evidence="1 2">
    <name type="scientific">Ponticaulis profundi</name>
    <dbReference type="NCBI Taxonomy" id="2665222"/>
    <lineage>
        <taxon>Bacteria</taxon>
        <taxon>Pseudomonadati</taxon>
        <taxon>Pseudomonadota</taxon>
        <taxon>Alphaproteobacteria</taxon>
        <taxon>Hyphomonadales</taxon>
        <taxon>Hyphomonadaceae</taxon>
        <taxon>Ponticaulis</taxon>
    </lineage>
</organism>
<evidence type="ECO:0000313" key="1">
    <source>
        <dbReference type="EMBL" id="MFC6199596.1"/>
    </source>
</evidence>
<gene>
    <name evidence="1" type="ORF">ACFQDM_16060</name>
</gene>